<evidence type="ECO:0000313" key="1">
    <source>
        <dbReference type="EMBL" id="GAA2017176.1"/>
    </source>
</evidence>
<sequence>MGLAPAVPLSTAIAEHLAATEGEYGLYAEIIAADPRLIFAVESLIREHAELRRAMRRDLSADLSDAQAADLARRLDRHCQRSNDLVYEAYIVDLGGED</sequence>
<accession>A0ABP5F7S2</accession>
<gene>
    <name evidence="1" type="ORF">GCM10009839_11170</name>
</gene>
<organism evidence="1 2">
    <name type="scientific">Catenulispora yoronensis</name>
    <dbReference type="NCBI Taxonomy" id="450799"/>
    <lineage>
        <taxon>Bacteria</taxon>
        <taxon>Bacillati</taxon>
        <taxon>Actinomycetota</taxon>
        <taxon>Actinomycetes</taxon>
        <taxon>Catenulisporales</taxon>
        <taxon>Catenulisporaceae</taxon>
        <taxon>Catenulispora</taxon>
    </lineage>
</organism>
<dbReference type="RefSeq" id="WP_344664406.1">
    <property type="nucleotide sequence ID" value="NZ_BAAAQN010000005.1"/>
</dbReference>
<name>A0ABP5F7S2_9ACTN</name>
<dbReference type="Proteomes" id="UP001500751">
    <property type="component" value="Unassembled WGS sequence"/>
</dbReference>
<protein>
    <submittedName>
        <fullName evidence="1">Uncharacterized protein</fullName>
    </submittedName>
</protein>
<dbReference type="EMBL" id="BAAAQN010000005">
    <property type="protein sequence ID" value="GAA2017176.1"/>
    <property type="molecule type" value="Genomic_DNA"/>
</dbReference>
<keyword evidence="2" id="KW-1185">Reference proteome</keyword>
<proteinExistence type="predicted"/>
<comment type="caution">
    <text evidence="1">The sequence shown here is derived from an EMBL/GenBank/DDBJ whole genome shotgun (WGS) entry which is preliminary data.</text>
</comment>
<reference evidence="2" key="1">
    <citation type="journal article" date="2019" name="Int. J. Syst. Evol. Microbiol.">
        <title>The Global Catalogue of Microorganisms (GCM) 10K type strain sequencing project: providing services to taxonomists for standard genome sequencing and annotation.</title>
        <authorList>
            <consortium name="The Broad Institute Genomics Platform"/>
            <consortium name="The Broad Institute Genome Sequencing Center for Infectious Disease"/>
            <person name="Wu L."/>
            <person name="Ma J."/>
        </authorList>
    </citation>
    <scope>NUCLEOTIDE SEQUENCE [LARGE SCALE GENOMIC DNA]</scope>
    <source>
        <strain evidence="2">JCM 16014</strain>
    </source>
</reference>
<evidence type="ECO:0000313" key="2">
    <source>
        <dbReference type="Proteomes" id="UP001500751"/>
    </source>
</evidence>